<organism evidence="2 3">
    <name type="scientific">Candidatus Taylorbacteria bacterium RIFCSPLOWO2_12_FULL_44_15c</name>
    <dbReference type="NCBI Taxonomy" id="1802333"/>
    <lineage>
        <taxon>Bacteria</taxon>
        <taxon>Candidatus Tayloriibacteriota</taxon>
    </lineage>
</organism>
<comment type="caution">
    <text evidence="2">The sequence shown here is derived from an EMBL/GenBank/DDBJ whole genome shotgun (WGS) entry which is preliminary data.</text>
</comment>
<dbReference type="AlphaFoldDB" id="A0A1G2P4V3"/>
<feature type="domain" description="HicB-like antitoxin of toxin-antitoxin system" evidence="1">
    <location>
        <begin position="7"/>
        <end position="60"/>
    </location>
</feature>
<dbReference type="Pfam" id="PF15919">
    <property type="entry name" value="HicB_lk_antitox"/>
    <property type="match status" value="1"/>
</dbReference>
<dbReference type="InterPro" id="IPR031807">
    <property type="entry name" value="HicB-like"/>
</dbReference>
<dbReference type="STRING" id="1802333.A3G03_03295"/>
<proteinExistence type="predicted"/>
<dbReference type="Gene3D" id="3.30.160.250">
    <property type="match status" value="1"/>
</dbReference>
<reference evidence="2 3" key="1">
    <citation type="journal article" date="2016" name="Nat. Commun.">
        <title>Thousands of microbial genomes shed light on interconnected biogeochemical processes in an aquifer system.</title>
        <authorList>
            <person name="Anantharaman K."/>
            <person name="Brown C.T."/>
            <person name="Hug L.A."/>
            <person name="Sharon I."/>
            <person name="Castelle C.J."/>
            <person name="Probst A.J."/>
            <person name="Thomas B.C."/>
            <person name="Singh A."/>
            <person name="Wilkins M.J."/>
            <person name="Karaoz U."/>
            <person name="Brodie E.L."/>
            <person name="Williams K.H."/>
            <person name="Hubbard S.S."/>
            <person name="Banfield J.F."/>
        </authorList>
    </citation>
    <scope>NUCLEOTIDE SEQUENCE [LARGE SCALE GENOMIC DNA]</scope>
</reference>
<dbReference type="PANTHER" id="PTHR34504">
    <property type="entry name" value="ANTITOXIN HICB"/>
    <property type="match status" value="1"/>
</dbReference>
<dbReference type="InterPro" id="IPR051404">
    <property type="entry name" value="TA_system_antitoxin"/>
</dbReference>
<sequence>MKDKLHYSVIFQAEPEGGYTAIAPALPGCVSYGKTIEKAKINIKEAMELYLESLAAHGEKPGIENNTFVSSVGISPVRAYA</sequence>
<dbReference type="InterPro" id="IPR035069">
    <property type="entry name" value="TTHA1013/TTHA0281-like"/>
</dbReference>
<evidence type="ECO:0000313" key="2">
    <source>
        <dbReference type="EMBL" id="OHA43364.1"/>
    </source>
</evidence>
<protein>
    <recommendedName>
        <fullName evidence="1">HicB-like antitoxin of toxin-antitoxin system domain-containing protein</fullName>
    </recommendedName>
</protein>
<dbReference type="SUPFAM" id="SSF143100">
    <property type="entry name" value="TTHA1013/TTHA0281-like"/>
    <property type="match status" value="1"/>
</dbReference>
<name>A0A1G2P4V3_9BACT</name>
<dbReference type="EMBL" id="MHSL01000025">
    <property type="protein sequence ID" value="OHA43364.1"/>
    <property type="molecule type" value="Genomic_DNA"/>
</dbReference>
<dbReference type="PANTHER" id="PTHR34504:SF2">
    <property type="entry name" value="UPF0150 PROTEIN SSL0259"/>
    <property type="match status" value="1"/>
</dbReference>
<evidence type="ECO:0000259" key="1">
    <source>
        <dbReference type="Pfam" id="PF15919"/>
    </source>
</evidence>
<gene>
    <name evidence="2" type="ORF">A3G03_03295</name>
</gene>
<evidence type="ECO:0000313" key="3">
    <source>
        <dbReference type="Proteomes" id="UP000176355"/>
    </source>
</evidence>
<accession>A0A1G2P4V3</accession>
<dbReference type="Proteomes" id="UP000176355">
    <property type="component" value="Unassembled WGS sequence"/>
</dbReference>